<dbReference type="InterPro" id="IPR036034">
    <property type="entry name" value="PDZ_sf"/>
</dbReference>
<dbReference type="Proteomes" id="UP000077255">
    <property type="component" value="Chromosome"/>
</dbReference>
<feature type="signal peptide" evidence="1">
    <location>
        <begin position="1"/>
        <end position="22"/>
    </location>
</feature>
<reference evidence="3 4" key="1">
    <citation type="submission" date="2016-02" db="EMBL/GenBank/DDBJ databases">
        <title>Complete genome sequencing and analysis of ATSB10, Dyella thiooxydans isolated from rhizosphere soil of sunflower (Helianthus annuus L.).</title>
        <authorList>
            <person name="Lee Y."/>
            <person name="Hwangbo K."/>
            <person name="Chung H."/>
            <person name="Yoo J."/>
            <person name="Kim K.Y."/>
            <person name="Sa T.M."/>
            <person name="Um Y."/>
            <person name="Madhaiyan M."/>
        </authorList>
    </citation>
    <scope>NUCLEOTIDE SEQUENCE [LARGE SCALE GENOMIC DNA]</scope>
    <source>
        <strain evidence="3 4">ATSB10</strain>
    </source>
</reference>
<keyword evidence="1" id="KW-0732">Signal</keyword>
<dbReference type="InterPro" id="IPR001478">
    <property type="entry name" value="PDZ"/>
</dbReference>
<accession>A0A160MYE2</accession>
<feature type="domain" description="PDZ" evidence="2">
    <location>
        <begin position="22"/>
        <end position="108"/>
    </location>
</feature>
<evidence type="ECO:0000259" key="2">
    <source>
        <dbReference type="SMART" id="SM00228"/>
    </source>
</evidence>
<dbReference type="RefSeq" id="WP_063670371.1">
    <property type="nucleotide sequence ID" value="NZ_CP014841.1"/>
</dbReference>
<evidence type="ECO:0000313" key="3">
    <source>
        <dbReference type="EMBL" id="AND68084.1"/>
    </source>
</evidence>
<proteinExistence type="predicted"/>
<dbReference type="AlphaFoldDB" id="A0A160MYE2"/>
<dbReference type="Gene3D" id="2.30.42.10">
    <property type="match status" value="1"/>
</dbReference>
<dbReference type="OrthoDB" id="5957171at2"/>
<dbReference type="SMART" id="SM00228">
    <property type="entry name" value="PDZ"/>
    <property type="match status" value="1"/>
</dbReference>
<organism evidence="3 4">
    <name type="scientific">Dyella thiooxydans</name>
    <dbReference type="NCBI Taxonomy" id="445710"/>
    <lineage>
        <taxon>Bacteria</taxon>
        <taxon>Pseudomonadati</taxon>
        <taxon>Pseudomonadota</taxon>
        <taxon>Gammaproteobacteria</taxon>
        <taxon>Lysobacterales</taxon>
        <taxon>Rhodanobacteraceae</taxon>
        <taxon>Dyella</taxon>
    </lineage>
</organism>
<evidence type="ECO:0000313" key="4">
    <source>
        <dbReference type="Proteomes" id="UP000077255"/>
    </source>
</evidence>
<keyword evidence="4" id="KW-1185">Reference proteome</keyword>
<dbReference type="SUPFAM" id="SSF50156">
    <property type="entry name" value="PDZ domain-like"/>
    <property type="match status" value="1"/>
</dbReference>
<sequence length="136" mass="14031">MRHIALSAAFALAAALAAPAHAGWYVSMHGTAESLTWKGANGQALDLSSKDGNGVVVATIAPDGRDGLHEGDCITAVDGHSVAHVKDLVTYANAHMQDPVKLTLERRGHAMDVALAAGKLGALVHPHPWSGSPGHH</sequence>
<dbReference type="KEGG" id="dtx:ATSB10_06300"/>
<evidence type="ECO:0000256" key="1">
    <source>
        <dbReference type="SAM" id="SignalP"/>
    </source>
</evidence>
<feature type="chain" id="PRO_5007817854" description="PDZ domain-containing protein" evidence="1">
    <location>
        <begin position="23"/>
        <end position="136"/>
    </location>
</feature>
<name>A0A160MYE2_9GAMM</name>
<dbReference type="STRING" id="445710.ATSB10_06300"/>
<dbReference type="PATRIC" id="fig|445710.3.peg.624"/>
<gene>
    <name evidence="3" type="ORF">ATSB10_06300</name>
</gene>
<dbReference type="EMBL" id="CP014841">
    <property type="protein sequence ID" value="AND68084.1"/>
    <property type="molecule type" value="Genomic_DNA"/>
</dbReference>
<dbReference type="Pfam" id="PF13180">
    <property type="entry name" value="PDZ_2"/>
    <property type="match status" value="1"/>
</dbReference>
<protein>
    <recommendedName>
        <fullName evidence="2">PDZ domain-containing protein</fullName>
    </recommendedName>
</protein>